<sequence>MNRSTVPTRRTAASPADQTARPMPVRRREIGLDLVPKPRRFGFGGVADSLAERRHLRRMHLQHAA</sequence>
<dbReference type="Proteomes" id="UP000438182">
    <property type="component" value="Unassembled WGS sequence"/>
</dbReference>
<reference evidence="2 3" key="1">
    <citation type="submission" date="2019-12" db="EMBL/GenBank/DDBJ databases">
        <authorList>
            <person name="Kim Y.S."/>
        </authorList>
    </citation>
    <scope>NUCLEOTIDE SEQUENCE [LARGE SCALE GENOMIC DNA]</scope>
    <source>
        <strain evidence="2 3">MMS17-SY077</strain>
    </source>
</reference>
<organism evidence="2 3">
    <name type="scientific">Agromyces seonyuensis</name>
    <dbReference type="NCBI Taxonomy" id="2662446"/>
    <lineage>
        <taxon>Bacteria</taxon>
        <taxon>Bacillati</taxon>
        <taxon>Actinomycetota</taxon>
        <taxon>Actinomycetes</taxon>
        <taxon>Micrococcales</taxon>
        <taxon>Microbacteriaceae</taxon>
        <taxon>Agromyces</taxon>
    </lineage>
</organism>
<protein>
    <submittedName>
        <fullName evidence="2">Uncharacterized protein</fullName>
    </submittedName>
</protein>
<dbReference type="RefSeq" id="WP_160423949.1">
    <property type="nucleotide sequence ID" value="NZ_WSTA01000029.1"/>
</dbReference>
<evidence type="ECO:0000313" key="2">
    <source>
        <dbReference type="EMBL" id="MWB98531.1"/>
    </source>
</evidence>
<dbReference type="AlphaFoldDB" id="A0A6I4NWI7"/>
<gene>
    <name evidence="2" type="ORF">GB864_08220</name>
</gene>
<proteinExistence type="predicted"/>
<dbReference type="EMBL" id="WSTA01000029">
    <property type="protein sequence ID" value="MWB98531.1"/>
    <property type="molecule type" value="Genomic_DNA"/>
</dbReference>
<feature type="region of interest" description="Disordered" evidence="1">
    <location>
        <begin position="1"/>
        <end position="27"/>
    </location>
</feature>
<comment type="caution">
    <text evidence="2">The sequence shown here is derived from an EMBL/GenBank/DDBJ whole genome shotgun (WGS) entry which is preliminary data.</text>
</comment>
<evidence type="ECO:0000256" key="1">
    <source>
        <dbReference type="SAM" id="MobiDB-lite"/>
    </source>
</evidence>
<name>A0A6I4NWI7_9MICO</name>
<accession>A0A6I4NWI7</accession>
<evidence type="ECO:0000313" key="3">
    <source>
        <dbReference type="Proteomes" id="UP000438182"/>
    </source>
</evidence>
<keyword evidence="3" id="KW-1185">Reference proteome</keyword>